<dbReference type="PROSITE" id="PS50862">
    <property type="entry name" value="AA_TRNA_LIGASE_II"/>
    <property type="match status" value="1"/>
</dbReference>
<dbReference type="AlphaFoldDB" id="A0A511RJC4"/>
<evidence type="ECO:0000256" key="4">
    <source>
        <dbReference type="ARBA" id="ARBA00011496"/>
    </source>
</evidence>
<keyword evidence="8" id="KW-0028">Amino-acid biosynthesis</keyword>
<dbReference type="Pfam" id="PF13393">
    <property type="entry name" value="tRNA-synt_His"/>
    <property type="match status" value="1"/>
</dbReference>
<name>A0A511RJC4_9DEIN</name>
<feature type="binding site" evidence="9">
    <location>
        <position position="267"/>
    </location>
    <ligand>
        <name>L-histidine</name>
        <dbReference type="ChEBI" id="CHEBI:57595"/>
    </ligand>
</feature>
<dbReference type="PANTHER" id="PTHR43707">
    <property type="entry name" value="HISTIDYL-TRNA SYNTHETASE"/>
    <property type="match status" value="1"/>
</dbReference>
<dbReference type="Proteomes" id="UP000321827">
    <property type="component" value="Unassembled WGS sequence"/>
</dbReference>
<accession>A0A511RJC4</accession>
<dbReference type="GO" id="GO:0004821">
    <property type="term" value="F:histidine-tRNA ligase activity"/>
    <property type="evidence" value="ECO:0007669"/>
    <property type="project" value="TreeGrafter"/>
</dbReference>
<evidence type="ECO:0000256" key="3">
    <source>
        <dbReference type="ARBA" id="ARBA00005539"/>
    </source>
</evidence>
<dbReference type="OrthoDB" id="9800814at2"/>
<comment type="miscellaneous">
    <text evidence="8">This function is generally fulfilled by the C-terminal part of HisG, which is missing in some bacteria such as this one.</text>
</comment>
<dbReference type="InterPro" id="IPR004516">
    <property type="entry name" value="HisRS/HisZ"/>
</dbReference>
<evidence type="ECO:0000313" key="11">
    <source>
        <dbReference type="EMBL" id="GEM89755.1"/>
    </source>
</evidence>
<feature type="domain" description="Aminoacyl-transfer RNA synthetases class-II family profile" evidence="10">
    <location>
        <begin position="31"/>
        <end position="313"/>
    </location>
</feature>
<keyword evidence="11" id="KW-0328">Glycosyltransferase</keyword>
<evidence type="ECO:0000256" key="6">
    <source>
        <dbReference type="ARBA" id="ARBA00022490"/>
    </source>
</evidence>
<gene>
    <name evidence="8 11" type="primary">hisZ</name>
    <name evidence="11" type="ORF">ODE01S_11890</name>
</gene>
<comment type="similarity">
    <text evidence="3 8">Belongs to the class-II aminoacyl-tRNA synthetase family. HisZ subfamily.</text>
</comment>
<feature type="binding site" evidence="9">
    <location>
        <position position="125"/>
    </location>
    <ligand>
        <name>L-histidine</name>
        <dbReference type="ChEBI" id="CHEBI:57595"/>
    </ligand>
</feature>
<dbReference type="EMBL" id="BJXN01000007">
    <property type="protein sequence ID" value="GEM89755.1"/>
    <property type="molecule type" value="Genomic_DNA"/>
</dbReference>
<evidence type="ECO:0000256" key="2">
    <source>
        <dbReference type="ARBA" id="ARBA00004667"/>
    </source>
</evidence>
<dbReference type="InterPro" id="IPR006195">
    <property type="entry name" value="aa-tRNA-synth_II"/>
</dbReference>
<dbReference type="GO" id="GO:0006427">
    <property type="term" value="P:histidyl-tRNA aminoacylation"/>
    <property type="evidence" value="ECO:0007669"/>
    <property type="project" value="TreeGrafter"/>
</dbReference>
<comment type="subcellular location">
    <subcellularLocation>
        <location evidence="1 8">Cytoplasm</location>
    </subcellularLocation>
</comment>
<evidence type="ECO:0000256" key="5">
    <source>
        <dbReference type="ARBA" id="ARBA00020397"/>
    </source>
</evidence>
<evidence type="ECO:0000256" key="9">
    <source>
        <dbReference type="PIRSR" id="PIRSR001549-1"/>
    </source>
</evidence>
<reference evidence="11 12" key="1">
    <citation type="submission" date="2019-07" db="EMBL/GenBank/DDBJ databases">
        <title>Whole genome shotgun sequence of Oceanithermus desulfurans NBRC 100063.</title>
        <authorList>
            <person name="Hosoyama A."/>
            <person name="Uohara A."/>
            <person name="Ohji S."/>
            <person name="Ichikawa N."/>
        </authorList>
    </citation>
    <scope>NUCLEOTIDE SEQUENCE [LARGE SCALE GENOMIC DNA]</scope>
    <source>
        <strain evidence="11 12">NBRC 100063</strain>
    </source>
</reference>
<dbReference type="Gene3D" id="3.30.930.10">
    <property type="entry name" value="Bira Bifunctional Protein, Domain 2"/>
    <property type="match status" value="1"/>
</dbReference>
<dbReference type="SUPFAM" id="SSF55681">
    <property type="entry name" value="Class II aaRS and biotin synthetases"/>
    <property type="match status" value="1"/>
</dbReference>
<comment type="subunit">
    <text evidence="4 8">Heteromultimer composed of HisG and HisZ subunits.</text>
</comment>
<organism evidence="11 12">
    <name type="scientific">Oceanithermus desulfurans NBRC 100063</name>
    <dbReference type="NCBI Taxonomy" id="1227550"/>
    <lineage>
        <taxon>Bacteria</taxon>
        <taxon>Thermotogati</taxon>
        <taxon>Deinococcota</taxon>
        <taxon>Deinococci</taxon>
        <taxon>Thermales</taxon>
        <taxon>Thermaceae</taxon>
        <taxon>Oceanithermus</taxon>
    </lineage>
</organism>
<dbReference type="UniPathway" id="UPA00031">
    <property type="reaction ID" value="UER00006"/>
</dbReference>
<sequence>MERDAREEARNVIPEGTRYYLPPEAQARLQLTQRWRELFAAWGYAPVELPALEIYDAAHPLAERAFKLVDKSGRVLALRSEFTTALVRMARSQLESAGPHRLQYAGRLWLRDSEVGLGRLREFAQVGVEVFGASSPRIDAELLALAAEALAAAGLEGARIEVGLPAFVADLLDATGLEQERVRKLHTAIDRKNTPELAERLERYGVRGALAEALLALPDLFGGREVLAAARRHAVSERARIDLDWLEEVLALLPAGLEPLFDLGMARAYDYYSGIHFRAYTPDFGLPLLGGGRYDGAGVPFAAGFALGLERVLEAAGLPAAAPVPDALALDAATARALRAQGLAVELAWTGDLDELRAYARRRGIPRIAGPEGEVAP</sequence>
<evidence type="ECO:0000313" key="12">
    <source>
        <dbReference type="Proteomes" id="UP000321827"/>
    </source>
</evidence>
<dbReference type="PANTHER" id="PTHR43707:SF1">
    <property type="entry name" value="HISTIDINE--TRNA LIGASE, MITOCHONDRIAL-RELATED"/>
    <property type="match status" value="1"/>
</dbReference>
<evidence type="ECO:0000256" key="1">
    <source>
        <dbReference type="ARBA" id="ARBA00004496"/>
    </source>
</evidence>
<evidence type="ECO:0000256" key="7">
    <source>
        <dbReference type="ARBA" id="ARBA00025246"/>
    </source>
</evidence>
<keyword evidence="11" id="KW-0808">Transferase</keyword>
<proteinExistence type="inferred from homology"/>
<dbReference type="InterPro" id="IPR004517">
    <property type="entry name" value="HisZ"/>
</dbReference>
<dbReference type="InterPro" id="IPR041715">
    <property type="entry name" value="HisRS-like_core"/>
</dbReference>
<protein>
    <recommendedName>
        <fullName evidence="5 8">ATP phosphoribosyltransferase regulatory subunit</fullName>
    </recommendedName>
</protein>
<evidence type="ECO:0000256" key="8">
    <source>
        <dbReference type="HAMAP-Rule" id="MF_00125"/>
    </source>
</evidence>
<feature type="binding site" evidence="9">
    <location>
        <position position="129"/>
    </location>
    <ligand>
        <name>L-histidine</name>
        <dbReference type="ChEBI" id="CHEBI:57595"/>
    </ligand>
</feature>
<dbReference type="HAMAP" id="MF_00125">
    <property type="entry name" value="HisZ"/>
    <property type="match status" value="1"/>
</dbReference>
<feature type="binding site" evidence="9">
    <location>
        <begin position="81"/>
        <end position="83"/>
    </location>
    <ligand>
        <name>L-histidine</name>
        <dbReference type="ChEBI" id="CHEBI:57595"/>
    </ligand>
</feature>
<keyword evidence="8" id="KW-0368">Histidine biosynthesis</keyword>
<comment type="function">
    <text evidence="7 8">Required for the first step of histidine biosynthesis. May allow the feedback regulation of ATP phosphoribosyltransferase activity by histidine.</text>
</comment>
<dbReference type="GO" id="GO:0016757">
    <property type="term" value="F:glycosyltransferase activity"/>
    <property type="evidence" value="ECO:0007669"/>
    <property type="project" value="UniProtKB-KW"/>
</dbReference>
<comment type="pathway">
    <text evidence="2 8">Amino-acid biosynthesis; L-histidine biosynthesis; L-histidine from 5-phospho-alpha-D-ribose 1-diphosphate: step 1/9.</text>
</comment>
<dbReference type="InterPro" id="IPR045864">
    <property type="entry name" value="aa-tRNA-synth_II/BPL/LPL"/>
</dbReference>
<comment type="caution">
    <text evidence="11">The sequence shown here is derived from an EMBL/GenBank/DDBJ whole genome shotgun (WGS) entry which is preliminary data.</text>
</comment>
<feature type="binding site" evidence="9">
    <location>
        <begin position="271"/>
        <end position="272"/>
    </location>
    <ligand>
        <name>L-histidine</name>
        <dbReference type="ChEBI" id="CHEBI:57595"/>
    </ligand>
</feature>
<dbReference type="NCBIfam" id="NF008945">
    <property type="entry name" value="PRK12292.3-3"/>
    <property type="match status" value="1"/>
</dbReference>
<keyword evidence="6 8" id="KW-0963">Cytoplasm</keyword>
<dbReference type="GO" id="GO:0000105">
    <property type="term" value="P:L-histidine biosynthetic process"/>
    <property type="evidence" value="ECO:0007669"/>
    <property type="project" value="UniProtKB-UniRule"/>
</dbReference>
<dbReference type="GO" id="GO:0005737">
    <property type="term" value="C:cytoplasm"/>
    <property type="evidence" value="ECO:0007669"/>
    <property type="project" value="UniProtKB-SubCell"/>
</dbReference>
<evidence type="ECO:0000259" key="10">
    <source>
        <dbReference type="PROSITE" id="PS50862"/>
    </source>
</evidence>
<dbReference type="PIRSF" id="PIRSF001549">
    <property type="entry name" value="His-tRNA_synth"/>
    <property type="match status" value="1"/>
</dbReference>